<keyword evidence="3" id="KW-1185">Reference proteome</keyword>
<sequence>MALVLMLLGAGVACDRDGGGGAAERSREADQVRTLTLRVGGTGEFSTRAGQPEGGRGTTFKVTVRSVKYWTESTAPGSTDRPVEGYFLLVELRVENSGRLPGNFGADRLAWVGDSRERIQDASACCVDGVGNSGFSDTFEPGFHLTGTEVFDVPDKGGRLEYPGDWPRLTERPLLVIELPDR</sequence>
<gene>
    <name evidence="2" type="ORF">G5C60_38195</name>
</gene>
<organism evidence="2 3">
    <name type="scientific">Streptomyces scabichelini</name>
    <dbReference type="NCBI Taxonomy" id="2711217"/>
    <lineage>
        <taxon>Bacteria</taxon>
        <taxon>Bacillati</taxon>
        <taxon>Actinomycetota</taxon>
        <taxon>Actinomycetes</taxon>
        <taxon>Kitasatosporales</taxon>
        <taxon>Streptomycetaceae</taxon>
        <taxon>Streptomyces</taxon>
    </lineage>
</organism>
<dbReference type="RefSeq" id="WP_165266551.1">
    <property type="nucleotide sequence ID" value="NZ_JAAKZY010000179.1"/>
</dbReference>
<keyword evidence="1" id="KW-0732">Signal</keyword>
<dbReference type="Gene3D" id="2.60.40.1240">
    <property type="match status" value="1"/>
</dbReference>
<reference evidence="2 3" key="1">
    <citation type="submission" date="2020-02" db="EMBL/GenBank/DDBJ databases">
        <title>Whole-genome analyses of novel actinobacteria.</title>
        <authorList>
            <person name="Sahin N."/>
            <person name="Gencbay T."/>
        </authorList>
    </citation>
    <scope>NUCLEOTIDE SEQUENCE [LARGE SCALE GENOMIC DNA]</scope>
    <source>
        <strain evidence="2 3">HC44</strain>
    </source>
</reference>
<evidence type="ECO:0000313" key="2">
    <source>
        <dbReference type="EMBL" id="NGO13276.1"/>
    </source>
</evidence>
<evidence type="ECO:0000256" key="1">
    <source>
        <dbReference type="ARBA" id="ARBA00022729"/>
    </source>
</evidence>
<dbReference type="Proteomes" id="UP000472335">
    <property type="component" value="Unassembled WGS sequence"/>
</dbReference>
<accession>A0A6G4VGR2</accession>
<dbReference type="InterPro" id="IPR029050">
    <property type="entry name" value="Immunoprotect_excell_Ig-like"/>
</dbReference>
<protein>
    <submittedName>
        <fullName evidence="2">DUF4352 domain-containing protein</fullName>
    </submittedName>
</protein>
<dbReference type="AlphaFoldDB" id="A0A6G4VGR2"/>
<dbReference type="EMBL" id="JAAKZY010000179">
    <property type="protein sequence ID" value="NGO13276.1"/>
    <property type="molecule type" value="Genomic_DNA"/>
</dbReference>
<comment type="caution">
    <text evidence="2">The sequence shown here is derived from an EMBL/GenBank/DDBJ whole genome shotgun (WGS) entry which is preliminary data.</text>
</comment>
<proteinExistence type="predicted"/>
<name>A0A6G4VGR2_9ACTN</name>
<evidence type="ECO:0000313" key="3">
    <source>
        <dbReference type="Proteomes" id="UP000472335"/>
    </source>
</evidence>